<protein>
    <submittedName>
        <fullName evidence="2">Uncharacterized protein</fullName>
    </submittedName>
</protein>
<keyword evidence="1" id="KW-0472">Membrane</keyword>
<feature type="transmembrane region" description="Helical" evidence="1">
    <location>
        <begin position="93"/>
        <end position="115"/>
    </location>
</feature>
<dbReference type="Proteomes" id="UP000597762">
    <property type="component" value="Unassembled WGS sequence"/>
</dbReference>
<evidence type="ECO:0000256" key="1">
    <source>
        <dbReference type="SAM" id="Phobius"/>
    </source>
</evidence>
<keyword evidence="1" id="KW-1133">Transmembrane helix</keyword>
<organism evidence="2 3">
    <name type="scientific">Acanthosepion pharaonis</name>
    <name type="common">Pharaoh cuttlefish</name>
    <name type="synonym">Sepia pharaonis</name>
    <dbReference type="NCBI Taxonomy" id="158019"/>
    <lineage>
        <taxon>Eukaryota</taxon>
        <taxon>Metazoa</taxon>
        <taxon>Spiralia</taxon>
        <taxon>Lophotrochozoa</taxon>
        <taxon>Mollusca</taxon>
        <taxon>Cephalopoda</taxon>
        <taxon>Coleoidea</taxon>
        <taxon>Decapodiformes</taxon>
        <taxon>Sepiida</taxon>
        <taxon>Sepiina</taxon>
        <taxon>Sepiidae</taxon>
        <taxon>Acanthosepion</taxon>
    </lineage>
</organism>
<keyword evidence="1" id="KW-0812">Transmembrane</keyword>
<proteinExistence type="predicted"/>
<reference evidence="2" key="1">
    <citation type="submission" date="2021-01" db="EMBL/GenBank/DDBJ databases">
        <authorList>
            <person name="Li R."/>
            <person name="Bekaert M."/>
        </authorList>
    </citation>
    <scope>NUCLEOTIDE SEQUENCE</scope>
    <source>
        <strain evidence="2">Farmed</strain>
    </source>
</reference>
<name>A0A812BNH6_ACAPH</name>
<evidence type="ECO:0000313" key="2">
    <source>
        <dbReference type="EMBL" id="CAE1237954.1"/>
    </source>
</evidence>
<sequence length="186" mass="21584">MEAGELGRIRKRSFLFSLPLFLLLLLLFSLSSCFLLSSSLQHLFFLSLSLSHIKSSFTQLLCFFFYLFFSKFIFLVISLFISFSFFSVDYMLILYFLSLISFHPLLHCFFSYPFHSLSNSSSLSLSLSLSISLPLSISLYLSLSYFLLSLPFFPLPLILLDELMDVNKIKLTERYGECEIDRSLNR</sequence>
<evidence type="ECO:0000313" key="3">
    <source>
        <dbReference type="Proteomes" id="UP000597762"/>
    </source>
</evidence>
<gene>
    <name evidence="2" type="ORF">SPHA_21023</name>
</gene>
<accession>A0A812BNH6</accession>
<comment type="caution">
    <text evidence="2">The sequence shown here is derived from an EMBL/GenBank/DDBJ whole genome shotgun (WGS) entry which is preliminary data.</text>
</comment>
<feature type="transmembrane region" description="Helical" evidence="1">
    <location>
        <begin position="57"/>
        <end position="81"/>
    </location>
</feature>
<feature type="transmembrane region" description="Helical" evidence="1">
    <location>
        <begin position="135"/>
        <end position="160"/>
    </location>
</feature>
<keyword evidence="3" id="KW-1185">Reference proteome</keyword>
<dbReference type="EMBL" id="CAHIKZ030000774">
    <property type="protein sequence ID" value="CAE1237954.1"/>
    <property type="molecule type" value="Genomic_DNA"/>
</dbReference>
<dbReference type="AlphaFoldDB" id="A0A812BNH6"/>